<evidence type="ECO:0000313" key="4">
    <source>
        <dbReference type="Proteomes" id="UP000431744"/>
    </source>
</evidence>
<name>A0A6H9WG43_9MICO</name>
<dbReference type="Proteomes" id="UP000431744">
    <property type="component" value="Unassembled WGS sequence"/>
</dbReference>
<keyword evidence="4" id="KW-1185">Reference proteome</keyword>
<evidence type="ECO:0000256" key="1">
    <source>
        <dbReference type="SAM" id="MobiDB-lite"/>
    </source>
</evidence>
<feature type="region of interest" description="Disordered" evidence="1">
    <location>
        <begin position="528"/>
        <end position="597"/>
    </location>
</feature>
<feature type="compositionally biased region" description="Gly residues" evidence="1">
    <location>
        <begin position="299"/>
        <end position="309"/>
    </location>
</feature>
<dbReference type="AlphaFoldDB" id="A0A6H9WG43"/>
<organism evidence="3 4">
    <name type="scientific">Pseudoclavibacter endophyticus</name>
    <dbReference type="NCBI Taxonomy" id="1778590"/>
    <lineage>
        <taxon>Bacteria</taxon>
        <taxon>Bacillati</taxon>
        <taxon>Actinomycetota</taxon>
        <taxon>Actinomycetes</taxon>
        <taxon>Micrococcales</taxon>
        <taxon>Microbacteriaceae</taxon>
        <taxon>Pseudoclavibacter</taxon>
    </lineage>
</organism>
<proteinExistence type="predicted"/>
<protein>
    <submittedName>
        <fullName evidence="3">Uncharacterized protein</fullName>
    </submittedName>
</protein>
<gene>
    <name evidence="3" type="ORF">F8O04_12835</name>
</gene>
<evidence type="ECO:0000313" key="3">
    <source>
        <dbReference type="EMBL" id="KAB1647894.1"/>
    </source>
</evidence>
<sequence>MRHFLELPPPRRRLRLPSVRRTLTVAIPCAVLALAAVLALLFVPTPGSASAADYGPGFDNSDNGGNGRIGAYRFEGRNVYCLEPLRDRPIGATNAAGDVGPSELGVPARDLAAVNWAISTYGQSDDPIIASAVAMFVWSIVAADELASAGAGDDGRLVRVPEPFRADVRNTLATLRHEAALVTLAGEASLHGELDVRFDPDDWGTGTVSLTASDAASTATVTIDGAVFVGDGAERAAETVEQPGAPGFGAPGAPSGSPGLGAGDDGAGLTGTGGAGGDDLSGSDLGDGDDAPTGDDAPIGGGSPSGDGSGVTATLRPGESAPFRVEGDRVVGEALTVRATGTLMSETNAWRPALASFETPGAQLLGGEGGTDRPEVEIAGEATLASPTFEPVISTEVESSDLRIGDPFVDLWSAAVPGGAWLRDETGAYAAVTVTGIVYGPFDTMPQRSSDPPANAPVAATLTAVLGGGDADPTTGPVRVSTAELGTPIVAERAGYYVWVVSIESGSQPGTSPLPEGYAWHDDFGVPSEIAHVSPEPEPTPAPTPPPSETTPPATTPAETPSPEPPSAEPDTPAPPIAEPEVPTAPDGGDDESSLAATGGVGDLNWVAIAGVGAVAVGCIIAAAAIKRADARVDRRREAARR</sequence>
<feature type="region of interest" description="Disordered" evidence="1">
    <location>
        <begin position="242"/>
        <end position="327"/>
    </location>
</feature>
<feature type="compositionally biased region" description="Pro residues" evidence="1">
    <location>
        <begin position="560"/>
        <end position="578"/>
    </location>
</feature>
<feature type="compositionally biased region" description="Pro residues" evidence="1">
    <location>
        <begin position="536"/>
        <end position="550"/>
    </location>
</feature>
<comment type="caution">
    <text evidence="3">The sequence shown here is derived from an EMBL/GenBank/DDBJ whole genome shotgun (WGS) entry which is preliminary data.</text>
</comment>
<accession>A0A6H9WG43</accession>
<reference evidence="3 4" key="1">
    <citation type="submission" date="2019-09" db="EMBL/GenBank/DDBJ databases">
        <title>Phylogeny of genus Pseudoclavibacter and closely related genus.</title>
        <authorList>
            <person name="Li Y."/>
        </authorList>
    </citation>
    <scope>NUCLEOTIDE SEQUENCE [LARGE SCALE GENOMIC DNA]</scope>
    <source>
        <strain evidence="3 4">EGI 60007</strain>
    </source>
</reference>
<feature type="compositionally biased region" description="Gly residues" evidence="1">
    <location>
        <begin position="258"/>
        <end position="279"/>
    </location>
</feature>
<keyword evidence="2" id="KW-1133">Transmembrane helix</keyword>
<evidence type="ECO:0000256" key="2">
    <source>
        <dbReference type="SAM" id="Phobius"/>
    </source>
</evidence>
<dbReference type="EMBL" id="WBJY01000003">
    <property type="protein sequence ID" value="KAB1647894.1"/>
    <property type="molecule type" value="Genomic_DNA"/>
</dbReference>
<feature type="transmembrane region" description="Helical" evidence="2">
    <location>
        <begin position="604"/>
        <end position="626"/>
    </location>
</feature>
<keyword evidence="2" id="KW-0472">Membrane</keyword>
<keyword evidence="2" id="KW-0812">Transmembrane</keyword>